<dbReference type="HOGENOM" id="CLU_2341163_0_0_7"/>
<protein>
    <submittedName>
        <fullName evidence="1">Type IV secretion system protein VirD4</fullName>
    </submittedName>
</protein>
<dbReference type="Pfam" id="PF02534">
    <property type="entry name" value="T4SS-DNA_transf"/>
    <property type="match status" value="1"/>
</dbReference>
<dbReference type="EMBL" id="ADCP02000001">
    <property type="protein sequence ID" value="EFV42547.2"/>
    <property type="molecule type" value="Genomic_DNA"/>
</dbReference>
<keyword evidence="2" id="KW-1185">Reference proteome</keyword>
<dbReference type="STRING" id="563192.HMPREF0179_03652"/>
<dbReference type="Proteomes" id="UP000006034">
    <property type="component" value="Unassembled WGS sequence"/>
</dbReference>
<name>E5YBS8_BILW3</name>
<dbReference type="GO" id="GO:0016020">
    <property type="term" value="C:membrane"/>
    <property type="evidence" value="ECO:0007669"/>
    <property type="project" value="InterPro"/>
</dbReference>
<evidence type="ECO:0000313" key="1">
    <source>
        <dbReference type="EMBL" id="EFV42547.2"/>
    </source>
</evidence>
<dbReference type="eggNOG" id="COG3505">
    <property type="taxonomic scope" value="Bacteria"/>
</dbReference>
<dbReference type="AlphaFoldDB" id="E5YBS8"/>
<organism evidence="1 2">
    <name type="scientific">Bilophila wadsworthia (strain 3_1_6)</name>
    <dbReference type="NCBI Taxonomy" id="563192"/>
    <lineage>
        <taxon>Bacteria</taxon>
        <taxon>Pseudomonadati</taxon>
        <taxon>Thermodesulfobacteriota</taxon>
        <taxon>Desulfovibrionia</taxon>
        <taxon>Desulfovibrionales</taxon>
        <taxon>Desulfovibrionaceae</taxon>
        <taxon>Bilophila</taxon>
    </lineage>
</organism>
<gene>
    <name evidence="1" type="ORF">HMPREF0179_03652</name>
</gene>
<accession>E5YBS8</accession>
<reference evidence="1 2" key="1">
    <citation type="submission" date="2010-10" db="EMBL/GenBank/DDBJ databases">
        <authorList>
            <consortium name="The Broad Institute Genome Sequencing Platform"/>
            <person name="Ward D."/>
            <person name="Earl A."/>
            <person name="Feldgarden M."/>
            <person name="Young S.K."/>
            <person name="Gargeya S."/>
            <person name="Zeng Q."/>
            <person name="Alvarado L."/>
            <person name="Berlin A."/>
            <person name="Bochicchio J."/>
            <person name="Chapman S.B."/>
            <person name="Chen Z."/>
            <person name="Freedman E."/>
            <person name="Gellesch M."/>
            <person name="Goldberg J."/>
            <person name="Griggs A."/>
            <person name="Gujja S."/>
            <person name="Heilman E."/>
            <person name="Heiman D."/>
            <person name="Howarth C."/>
            <person name="Mehta T."/>
            <person name="Neiman D."/>
            <person name="Pearson M."/>
            <person name="Roberts A."/>
            <person name="Saif S."/>
            <person name="Shea T."/>
            <person name="Shenoy N."/>
            <person name="Sisk P."/>
            <person name="Stolte C."/>
            <person name="Sykes S."/>
            <person name="White J."/>
            <person name="Yandava C."/>
            <person name="Allen-Vercoe E."/>
            <person name="Sibley C."/>
            <person name="Ambrose C.E."/>
            <person name="Strauss J."/>
            <person name="Daigneault M."/>
            <person name="Haas B."/>
            <person name="Nusbaum C."/>
            <person name="Birren B."/>
        </authorList>
    </citation>
    <scope>NUCLEOTIDE SEQUENCE [LARGE SCALE GENOMIC DNA]</scope>
    <source>
        <strain evidence="1 2">3_1_6</strain>
    </source>
</reference>
<comment type="caution">
    <text evidence="1">The sequence shown here is derived from an EMBL/GenBank/DDBJ whole genome shotgun (WGS) entry which is preliminary data.</text>
</comment>
<dbReference type="InterPro" id="IPR003688">
    <property type="entry name" value="TraG/VirD4"/>
</dbReference>
<evidence type="ECO:0000313" key="2">
    <source>
        <dbReference type="Proteomes" id="UP000006034"/>
    </source>
</evidence>
<reference evidence="1 2" key="2">
    <citation type="submission" date="2013-04" db="EMBL/GenBank/DDBJ databases">
        <title>The Genome Sequence of Bilophila wadsworthia 3_1_6.</title>
        <authorList>
            <consortium name="The Broad Institute Genomics Platform"/>
            <person name="Earl A."/>
            <person name="Ward D."/>
            <person name="Feldgarden M."/>
            <person name="Gevers D."/>
            <person name="Sibley C."/>
            <person name="Strauss J."/>
            <person name="Allen-Vercoe E."/>
            <person name="Walker B."/>
            <person name="Young S."/>
            <person name="Zeng Q."/>
            <person name="Gargeya S."/>
            <person name="Fitzgerald M."/>
            <person name="Haas B."/>
            <person name="Abouelleil A."/>
            <person name="Allen A.W."/>
            <person name="Alvarado L."/>
            <person name="Arachchi H.M."/>
            <person name="Berlin A.M."/>
            <person name="Chapman S.B."/>
            <person name="Gainer-Dewar J."/>
            <person name="Goldberg J."/>
            <person name="Griggs A."/>
            <person name="Gujja S."/>
            <person name="Hansen M."/>
            <person name="Howarth C."/>
            <person name="Imamovic A."/>
            <person name="Ireland A."/>
            <person name="Larimer J."/>
            <person name="McCowan C."/>
            <person name="Murphy C."/>
            <person name="Pearson M."/>
            <person name="Poon T.W."/>
            <person name="Priest M."/>
            <person name="Roberts A."/>
            <person name="Saif S."/>
            <person name="Shea T."/>
            <person name="Sisk P."/>
            <person name="Sykes S."/>
            <person name="Wortman J."/>
            <person name="Nusbaum C."/>
            <person name="Birren B."/>
        </authorList>
    </citation>
    <scope>NUCLEOTIDE SEQUENCE [LARGE SCALE GENOMIC DNA]</scope>
    <source>
        <strain evidence="1 2">3_1_6</strain>
    </source>
</reference>
<proteinExistence type="predicted"/>
<sequence length="97" mass="10894">MTEDEVMRMPKAKMDGDNMIEGGDMLIFLAGTPAIYGKQMPYFLDPILKARTGVEPPADTDRIIEPVQEQEVNLEQVPNTCEGIFDEEQPDPSFFEA</sequence>